<accession>A0A5E8CKN0</accession>
<dbReference type="AlphaFoldDB" id="A0A5E8CKN0"/>
<dbReference type="EMBL" id="CABVLZ010000004">
    <property type="protein sequence ID" value="VVU95274.1"/>
    <property type="molecule type" value="Genomic_DNA"/>
</dbReference>
<reference evidence="1" key="1">
    <citation type="submission" date="2019-09" db="EMBL/GenBank/DDBJ databases">
        <authorList>
            <person name="Needham M D."/>
        </authorList>
    </citation>
    <scope>NUCLEOTIDE SEQUENCE</scope>
</reference>
<protein>
    <submittedName>
        <fullName evidence="1">Uncharacterized protein</fullName>
    </submittedName>
</protein>
<organism evidence="1">
    <name type="scientific">seawater metagenome</name>
    <dbReference type="NCBI Taxonomy" id="1561972"/>
    <lineage>
        <taxon>unclassified sequences</taxon>
        <taxon>metagenomes</taxon>
        <taxon>ecological metagenomes</taxon>
    </lineage>
</organism>
<name>A0A5E8CKN0_9ZZZZ</name>
<sequence>MVQQFIKKCETNPDNTSQCCITICQCCVSQKCDCPPSCKCDTCDDISTHKKVFLDEKILIQLLTDNTLIIPSSMPDLIHMVKTNESMEFHWRKCKLDQVVETKNGKIYLIETRGDEIIVLFKFEGKSEYLVKFKRRFINLNHDVIILNYSLQKGERPKVMYLVQD</sequence>
<gene>
    <name evidence="1" type="ORF">CPAV1605_1022</name>
</gene>
<proteinExistence type="predicted"/>
<evidence type="ECO:0000313" key="1">
    <source>
        <dbReference type="EMBL" id="VVU95274.1"/>
    </source>
</evidence>